<reference evidence="2 3" key="1">
    <citation type="journal article" date="2018" name="IMA Fungus">
        <title>IMA Genome-F 9: Draft genome sequence of Annulohypoxylon stygium, Aspergillus mulundensis, Berkeleyomyces basicola (syn. Thielaviopsis basicola), Ceratocystis smalleyi, two Cercospora beticola strains, Coleophoma cylindrospora, Fusarium fracticaudum, Phialophora cf. hyalina, and Morchella septimelata.</title>
        <authorList>
            <person name="Wingfield B.D."/>
            <person name="Bills G.F."/>
            <person name="Dong Y."/>
            <person name="Huang W."/>
            <person name="Nel W.J."/>
            <person name="Swalarsk-Parry B.S."/>
            <person name="Vaghefi N."/>
            <person name="Wilken P.M."/>
            <person name="An Z."/>
            <person name="de Beer Z.W."/>
            <person name="De Vos L."/>
            <person name="Chen L."/>
            <person name="Duong T.A."/>
            <person name="Gao Y."/>
            <person name="Hammerbacher A."/>
            <person name="Kikkert J.R."/>
            <person name="Li Y."/>
            <person name="Li H."/>
            <person name="Li K."/>
            <person name="Li Q."/>
            <person name="Liu X."/>
            <person name="Ma X."/>
            <person name="Naidoo K."/>
            <person name="Pethybridge S.J."/>
            <person name="Sun J."/>
            <person name="Steenkamp E.T."/>
            <person name="van der Nest M.A."/>
            <person name="van Wyk S."/>
            <person name="Wingfield M.J."/>
            <person name="Xiong C."/>
            <person name="Yue Q."/>
            <person name="Zhang X."/>
        </authorList>
    </citation>
    <scope>NUCLEOTIDE SEQUENCE [LARGE SCALE GENOMIC DNA]</scope>
    <source>
        <strain evidence="2 3">BP6252</strain>
    </source>
</reference>
<evidence type="ECO:0000313" key="3">
    <source>
        <dbReference type="Proteomes" id="UP000256645"/>
    </source>
</evidence>
<dbReference type="AlphaFoldDB" id="A0A3D8R2K3"/>
<organism evidence="2 3">
    <name type="scientific">Coleophoma cylindrospora</name>
    <dbReference type="NCBI Taxonomy" id="1849047"/>
    <lineage>
        <taxon>Eukaryota</taxon>
        <taxon>Fungi</taxon>
        <taxon>Dikarya</taxon>
        <taxon>Ascomycota</taxon>
        <taxon>Pezizomycotina</taxon>
        <taxon>Leotiomycetes</taxon>
        <taxon>Helotiales</taxon>
        <taxon>Dermateaceae</taxon>
        <taxon>Coleophoma</taxon>
    </lineage>
</organism>
<comment type="caution">
    <text evidence="2">The sequence shown here is derived from an EMBL/GenBank/DDBJ whole genome shotgun (WGS) entry which is preliminary data.</text>
</comment>
<dbReference type="OrthoDB" id="2157530at2759"/>
<dbReference type="STRING" id="1849047.A0A3D8R2K3"/>
<dbReference type="PANTHER" id="PTHR24148:SF73">
    <property type="entry name" value="HET DOMAIN PROTEIN (AFU_ORTHOLOGUE AFUA_8G01020)"/>
    <property type="match status" value="1"/>
</dbReference>
<dbReference type="Proteomes" id="UP000256645">
    <property type="component" value="Unassembled WGS sequence"/>
</dbReference>
<proteinExistence type="predicted"/>
<gene>
    <name evidence="2" type="ORF">BP6252_09574</name>
</gene>
<dbReference type="InterPro" id="IPR052895">
    <property type="entry name" value="HetReg/Transcr_Mod"/>
</dbReference>
<sequence>MTTLVYTPLSFDDLHIRLLTLHPGEYNDRIRISLHKVRLLSAIGQRDESVQSQVQSPLQANNYIPSYEALSYAWGPSENARTITKTSASSDALISVTENLDTALRHLRYTKAGRLLWIDAICIDQENVAERSCQVSFMGTIYALATRVAVWLGPKDGDSSYAMDLVESLGQKLAVD</sequence>
<name>A0A3D8R2K3_9HELO</name>
<dbReference type="EMBL" id="PDLM01000010">
    <property type="protein sequence ID" value="RDW68178.1"/>
    <property type="molecule type" value="Genomic_DNA"/>
</dbReference>
<evidence type="ECO:0000313" key="2">
    <source>
        <dbReference type="EMBL" id="RDW68178.1"/>
    </source>
</evidence>
<evidence type="ECO:0000259" key="1">
    <source>
        <dbReference type="Pfam" id="PF06985"/>
    </source>
</evidence>
<feature type="domain" description="Heterokaryon incompatibility" evidence="1">
    <location>
        <begin position="67"/>
        <end position="169"/>
    </location>
</feature>
<dbReference type="InterPro" id="IPR010730">
    <property type="entry name" value="HET"/>
</dbReference>
<dbReference type="PANTHER" id="PTHR24148">
    <property type="entry name" value="ANKYRIN REPEAT DOMAIN-CONTAINING PROTEIN 39 HOMOLOG-RELATED"/>
    <property type="match status" value="1"/>
</dbReference>
<accession>A0A3D8R2K3</accession>
<protein>
    <recommendedName>
        <fullName evidence="1">Heterokaryon incompatibility domain-containing protein</fullName>
    </recommendedName>
</protein>
<keyword evidence="3" id="KW-1185">Reference proteome</keyword>
<dbReference type="Pfam" id="PF06985">
    <property type="entry name" value="HET"/>
    <property type="match status" value="1"/>
</dbReference>